<keyword evidence="4 6" id="KW-0289">Folate biosynthesis</keyword>
<dbReference type="NCBIfam" id="TIGR00526">
    <property type="entry name" value="folB_dom"/>
    <property type="match status" value="1"/>
</dbReference>
<evidence type="ECO:0000256" key="4">
    <source>
        <dbReference type="ARBA" id="ARBA00022909"/>
    </source>
</evidence>
<protein>
    <recommendedName>
        <fullName evidence="6">7,8-dihydroneopterin aldolase</fullName>
        <ecNumber evidence="6">4.1.2.25</ecNumber>
    </recommendedName>
</protein>
<evidence type="ECO:0000313" key="9">
    <source>
        <dbReference type="Proteomes" id="UP000451860"/>
    </source>
</evidence>
<dbReference type="EC" id="4.1.2.25" evidence="6"/>
<evidence type="ECO:0000256" key="5">
    <source>
        <dbReference type="ARBA" id="ARBA00023239"/>
    </source>
</evidence>
<gene>
    <name evidence="8" type="primary">folB</name>
    <name evidence="8" type="ORF">GB883_11910</name>
</gene>
<dbReference type="InterPro" id="IPR006157">
    <property type="entry name" value="FolB_dom"/>
</dbReference>
<dbReference type="CDD" id="cd00534">
    <property type="entry name" value="DHNA_DHNTPE"/>
    <property type="match status" value="1"/>
</dbReference>
<evidence type="ECO:0000256" key="1">
    <source>
        <dbReference type="ARBA" id="ARBA00001353"/>
    </source>
</evidence>
<dbReference type="GO" id="GO:0004150">
    <property type="term" value="F:dihydroneopterin aldolase activity"/>
    <property type="evidence" value="ECO:0007669"/>
    <property type="project" value="UniProtKB-UniRule"/>
</dbReference>
<comment type="catalytic activity">
    <reaction evidence="1 6">
        <text>7,8-dihydroneopterin = 6-hydroxymethyl-7,8-dihydropterin + glycolaldehyde</text>
        <dbReference type="Rhea" id="RHEA:10540"/>
        <dbReference type="ChEBI" id="CHEBI:17001"/>
        <dbReference type="ChEBI" id="CHEBI:17071"/>
        <dbReference type="ChEBI" id="CHEBI:44841"/>
        <dbReference type="EC" id="4.1.2.25"/>
    </reaction>
</comment>
<comment type="pathway">
    <text evidence="2 6">Cofactor biosynthesis; tetrahydrofolate biosynthesis; 2-amino-4-hydroxy-6-hydroxymethyl-7,8-dihydropteridine diphosphate from 7,8-dihydroneopterin triphosphate: step 3/4.</text>
</comment>
<keyword evidence="9" id="KW-1185">Reference proteome</keyword>
<name>A0A7J5UP37_9MICO</name>
<proteinExistence type="inferred from homology"/>
<evidence type="ECO:0000313" key="8">
    <source>
        <dbReference type="EMBL" id="KAE8763874.1"/>
    </source>
</evidence>
<accession>A0A7J5UP37</accession>
<dbReference type="NCBIfam" id="TIGR00525">
    <property type="entry name" value="folB"/>
    <property type="match status" value="1"/>
</dbReference>
<comment type="similarity">
    <text evidence="3 6">Belongs to the DHNA family.</text>
</comment>
<dbReference type="SMART" id="SM00905">
    <property type="entry name" value="FolB"/>
    <property type="match status" value="1"/>
</dbReference>
<dbReference type="Proteomes" id="UP000451860">
    <property type="component" value="Unassembled WGS sequence"/>
</dbReference>
<feature type="domain" description="Dihydroneopterin aldolase/epimerase" evidence="7">
    <location>
        <begin position="11"/>
        <end position="123"/>
    </location>
</feature>
<dbReference type="PANTHER" id="PTHR42844:SF1">
    <property type="entry name" value="DIHYDRONEOPTERIN ALDOLASE 1-RELATED"/>
    <property type="match status" value="1"/>
</dbReference>
<dbReference type="InterPro" id="IPR006156">
    <property type="entry name" value="Dihydroneopterin_aldolase"/>
</dbReference>
<evidence type="ECO:0000256" key="6">
    <source>
        <dbReference type="RuleBase" id="RU362079"/>
    </source>
</evidence>
<dbReference type="GO" id="GO:0005737">
    <property type="term" value="C:cytoplasm"/>
    <property type="evidence" value="ECO:0007669"/>
    <property type="project" value="TreeGrafter"/>
</dbReference>
<dbReference type="Gene3D" id="3.30.1130.10">
    <property type="match status" value="1"/>
</dbReference>
<dbReference type="PANTHER" id="PTHR42844">
    <property type="entry name" value="DIHYDRONEOPTERIN ALDOLASE 1-RELATED"/>
    <property type="match status" value="1"/>
</dbReference>
<dbReference type="InterPro" id="IPR043133">
    <property type="entry name" value="GTP-CH-I_C/QueF"/>
</dbReference>
<evidence type="ECO:0000256" key="3">
    <source>
        <dbReference type="ARBA" id="ARBA00005708"/>
    </source>
</evidence>
<dbReference type="FunFam" id="3.30.1130.10:FF:000003">
    <property type="entry name" value="7,8-dihydroneopterin aldolase"/>
    <property type="match status" value="1"/>
</dbReference>
<organism evidence="8 9">
    <name type="scientific">Georgenia thermotolerans</name>
    <dbReference type="NCBI Taxonomy" id="527326"/>
    <lineage>
        <taxon>Bacteria</taxon>
        <taxon>Bacillati</taxon>
        <taxon>Actinomycetota</taxon>
        <taxon>Actinomycetes</taxon>
        <taxon>Micrococcales</taxon>
        <taxon>Bogoriellaceae</taxon>
        <taxon>Georgenia</taxon>
    </lineage>
</organism>
<dbReference type="OrthoDB" id="3212934at2"/>
<dbReference type="UniPathway" id="UPA00077">
    <property type="reaction ID" value="UER00154"/>
</dbReference>
<evidence type="ECO:0000256" key="2">
    <source>
        <dbReference type="ARBA" id="ARBA00005013"/>
    </source>
</evidence>
<dbReference type="EMBL" id="WHJE01000052">
    <property type="protein sequence ID" value="KAE8763874.1"/>
    <property type="molecule type" value="Genomic_DNA"/>
</dbReference>
<comment type="function">
    <text evidence="6">Catalyzes the conversion of 7,8-dihydroneopterin to 6-hydroxymethyl-7,8-dihydropterin.</text>
</comment>
<sequence length="129" mass="13853">MGPDGHELDQIRLVGLRATGHHGVYPHERAEGQPFGADVVLHLDTRAAARTDELAATVSYADVAEEVTAVLAGDPVDLVETLAERVAQVVLAHPGVHAVDVTVHKPRAPLTVPFDDVAVHIRRRREGGR</sequence>
<dbReference type="GO" id="GO:0046656">
    <property type="term" value="P:folic acid biosynthetic process"/>
    <property type="evidence" value="ECO:0007669"/>
    <property type="project" value="UniProtKB-UniRule"/>
</dbReference>
<dbReference type="Pfam" id="PF02152">
    <property type="entry name" value="FolB"/>
    <property type="match status" value="1"/>
</dbReference>
<dbReference type="AlphaFoldDB" id="A0A7J5UP37"/>
<dbReference type="GO" id="GO:0046654">
    <property type="term" value="P:tetrahydrofolate biosynthetic process"/>
    <property type="evidence" value="ECO:0007669"/>
    <property type="project" value="UniProtKB-UniRule"/>
</dbReference>
<evidence type="ECO:0000259" key="7">
    <source>
        <dbReference type="SMART" id="SM00905"/>
    </source>
</evidence>
<keyword evidence="5 6" id="KW-0456">Lyase</keyword>
<reference evidence="8 9" key="1">
    <citation type="submission" date="2019-10" db="EMBL/GenBank/DDBJ databases">
        <title>Georgenia wutianyii sp. nov. and Georgenia yuyongxinii sp. nov. isolated from plateau pika (Ochotona curzoniae) in the Qinghai-Tibet plateau of China.</title>
        <authorList>
            <person name="Tian Z."/>
        </authorList>
    </citation>
    <scope>NUCLEOTIDE SEQUENCE [LARGE SCALE GENOMIC DNA]</scope>
    <source>
        <strain evidence="8 9">DSM 21501</strain>
    </source>
</reference>
<dbReference type="SUPFAM" id="SSF55620">
    <property type="entry name" value="Tetrahydrobiopterin biosynthesis enzymes-like"/>
    <property type="match status" value="1"/>
</dbReference>
<comment type="caution">
    <text evidence="8">The sequence shown here is derived from an EMBL/GenBank/DDBJ whole genome shotgun (WGS) entry which is preliminary data.</text>
</comment>